<feature type="signal peptide" evidence="1">
    <location>
        <begin position="1"/>
        <end position="22"/>
    </location>
</feature>
<keyword evidence="1" id="KW-0732">Signal</keyword>
<dbReference type="AlphaFoldDB" id="A0A0S4J248"/>
<reference evidence="3" key="1">
    <citation type="submission" date="2015-09" db="EMBL/GenBank/DDBJ databases">
        <authorList>
            <consortium name="Pathogen Informatics"/>
        </authorList>
    </citation>
    <scope>NUCLEOTIDE SEQUENCE [LARGE SCALE GENOMIC DNA]</scope>
    <source>
        <strain evidence="3">Lake Konstanz</strain>
    </source>
</reference>
<feature type="chain" id="PRO_5006621938" evidence="1">
    <location>
        <begin position="23"/>
        <end position="255"/>
    </location>
</feature>
<keyword evidence="3" id="KW-1185">Reference proteome</keyword>
<sequence length="255" mass="27376">MSFSIVVVVPLLMCFLHIPALGTIVAERFSDIHEPPKLSTNNQQHDGTVACPVPSNQCIHWYPFSALTPLTPAAAADLVESAYTWILGLPFPGTECLAKGNVFPCFATDIGTYKFGHFDYASYKTQGHCQTRGAFGLPWYSSTFYLPQKGPNSANLRWVLTQQGSALPKNAIRYSSTIVLARATSNAPGMCSGQGFTGYAVAHTTGNTTYTGRARFVVQGLVTKAVQYEVAVCGDVPHTTTLAPTPVPTTPVPTV</sequence>
<protein>
    <submittedName>
        <fullName evidence="2">Membrane-associated protein, putative</fullName>
    </submittedName>
</protein>
<name>A0A0S4J248_BODSA</name>
<evidence type="ECO:0000256" key="1">
    <source>
        <dbReference type="SAM" id="SignalP"/>
    </source>
</evidence>
<dbReference type="VEuPathDB" id="TriTrypDB:BSAL_71340"/>
<accession>A0A0S4J248</accession>
<proteinExistence type="predicted"/>
<organism evidence="2 3">
    <name type="scientific">Bodo saltans</name>
    <name type="common">Flagellated protozoan</name>
    <dbReference type="NCBI Taxonomy" id="75058"/>
    <lineage>
        <taxon>Eukaryota</taxon>
        <taxon>Discoba</taxon>
        <taxon>Euglenozoa</taxon>
        <taxon>Kinetoplastea</taxon>
        <taxon>Metakinetoplastina</taxon>
        <taxon>Eubodonida</taxon>
        <taxon>Bodonidae</taxon>
        <taxon>Bodo</taxon>
    </lineage>
</organism>
<evidence type="ECO:0000313" key="2">
    <source>
        <dbReference type="EMBL" id="CUG05805.1"/>
    </source>
</evidence>
<dbReference type="Proteomes" id="UP000051952">
    <property type="component" value="Unassembled WGS sequence"/>
</dbReference>
<evidence type="ECO:0000313" key="3">
    <source>
        <dbReference type="Proteomes" id="UP000051952"/>
    </source>
</evidence>
<dbReference type="EMBL" id="CYKH01000547">
    <property type="protein sequence ID" value="CUG05805.1"/>
    <property type="molecule type" value="Genomic_DNA"/>
</dbReference>
<gene>
    <name evidence="2" type="ORF">BSAL_71340</name>
</gene>
<feature type="non-terminal residue" evidence="2">
    <location>
        <position position="255"/>
    </location>
</feature>